<sequence>MRTQVDSPVRERVMRAAISLFAAKGFATTSIREIADAAGVTKGGVYHYFESKDDLLFEVHTRMLRMQTSRMHTIADDDTPLPDRLHAIIADVVETTIANLDEAVVFFQSVHLLAADRQAQVRAERRAYHSRVRDLVAEGQASGVFRGDVPADLVVHYHFGAIHRLGLWYHADGPMTAEQVGVYFADMTLASLRP</sequence>
<evidence type="ECO:0000313" key="8">
    <source>
        <dbReference type="Proteomes" id="UP001596157"/>
    </source>
</evidence>
<evidence type="ECO:0000256" key="4">
    <source>
        <dbReference type="ARBA" id="ARBA00023163"/>
    </source>
</evidence>
<proteinExistence type="predicted"/>
<keyword evidence="8" id="KW-1185">Reference proteome</keyword>
<dbReference type="InterPro" id="IPR009057">
    <property type="entry name" value="Homeodomain-like_sf"/>
</dbReference>
<evidence type="ECO:0000259" key="6">
    <source>
        <dbReference type="PROSITE" id="PS50977"/>
    </source>
</evidence>
<dbReference type="RefSeq" id="WP_378248132.1">
    <property type="nucleotide sequence ID" value="NZ_JBHSKF010000006.1"/>
</dbReference>
<keyword evidence="1" id="KW-0678">Repressor</keyword>
<name>A0ABW0ELR7_9PSEU</name>
<comment type="caution">
    <text evidence="7">The sequence shown here is derived from an EMBL/GenBank/DDBJ whole genome shotgun (WGS) entry which is preliminary data.</text>
</comment>
<accession>A0ABW0ELR7</accession>
<protein>
    <submittedName>
        <fullName evidence="7">TetR/AcrR family transcriptional regulator</fullName>
    </submittedName>
</protein>
<feature type="DNA-binding region" description="H-T-H motif" evidence="5">
    <location>
        <begin position="30"/>
        <end position="49"/>
    </location>
</feature>
<dbReference type="InterPro" id="IPR023772">
    <property type="entry name" value="DNA-bd_HTH_TetR-type_CS"/>
</dbReference>
<dbReference type="SUPFAM" id="SSF48498">
    <property type="entry name" value="Tetracyclin repressor-like, C-terminal domain"/>
    <property type="match status" value="1"/>
</dbReference>
<dbReference type="InterPro" id="IPR050109">
    <property type="entry name" value="HTH-type_TetR-like_transc_reg"/>
</dbReference>
<evidence type="ECO:0000256" key="2">
    <source>
        <dbReference type="ARBA" id="ARBA00023015"/>
    </source>
</evidence>
<dbReference type="InterPro" id="IPR001647">
    <property type="entry name" value="HTH_TetR"/>
</dbReference>
<gene>
    <name evidence="7" type="ORF">ACFPM7_14650</name>
</gene>
<dbReference type="Pfam" id="PF00440">
    <property type="entry name" value="TetR_N"/>
    <property type="match status" value="1"/>
</dbReference>
<keyword evidence="2" id="KW-0805">Transcription regulation</keyword>
<dbReference type="Pfam" id="PF17932">
    <property type="entry name" value="TetR_C_24"/>
    <property type="match status" value="1"/>
</dbReference>
<dbReference type="PANTHER" id="PTHR30055:SF175">
    <property type="entry name" value="HTH-TYPE TRANSCRIPTIONAL REPRESSOR KSTR2"/>
    <property type="match status" value="1"/>
</dbReference>
<reference evidence="8" key="1">
    <citation type="journal article" date="2019" name="Int. J. Syst. Evol. Microbiol.">
        <title>The Global Catalogue of Microorganisms (GCM) 10K type strain sequencing project: providing services to taxonomists for standard genome sequencing and annotation.</title>
        <authorList>
            <consortium name="The Broad Institute Genomics Platform"/>
            <consortium name="The Broad Institute Genome Sequencing Center for Infectious Disease"/>
            <person name="Wu L."/>
            <person name="Ma J."/>
        </authorList>
    </citation>
    <scope>NUCLEOTIDE SEQUENCE [LARGE SCALE GENOMIC DNA]</scope>
    <source>
        <strain evidence="8">CCUG 59778</strain>
    </source>
</reference>
<feature type="domain" description="HTH tetR-type" evidence="6">
    <location>
        <begin position="7"/>
        <end position="67"/>
    </location>
</feature>
<dbReference type="PROSITE" id="PS01081">
    <property type="entry name" value="HTH_TETR_1"/>
    <property type="match status" value="1"/>
</dbReference>
<evidence type="ECO:0000313" key="7">
    <source>
        <dbReference type="EMBL" id="MFC5288297.1"/>
    </source>
</evidence>
<keyword evidence="3 5" id="KW-0238">DNA-binding</keyword>
<dbReference type="PROSITE" id="PS50977">
    <property type="entry name" value="HTH_TETR_2"/>
    <property type="match status" value="1"/>
</dbReference>
<evidence type="ECO:0000256" key="5">
    <source>
        <dbReference type="PROSITE-ProRule" id="PRU00335"/>
    </source>
</evidence>
<dbReference type="Proteomes" id="UP001596157">
    <property type="component" value="Unassembled WGS sequence"/>
</dbReference>
<evidence type="ECO:0000256" key="3">
    <source>
        <dbReference type="ARBA" id="ARBA00023125"/>
    </source>
</evidence>
<evidence type="ECO:0000256" key="1">
    <source>
        <dbReference type="ARBA" id="ARBA00022491"/>
    </source>
</evidence>
<keyword evidence="4" id="KW-0804">Transcription</keyword>
<organism evidence="7 8">
    <name type="scientific">Actinokineospora guangxiensis</name>
    <dbReference type="NCBI Taxonomy" id="1490288"/>
    <lineage>
        <taxon>Bacteria</taxon>
        <taxon>Bacillati</taxon>
        <taxon>Actinomycetota</taxon>
        <taxon>Actinomycetes</taxon>
        <taxon>Pseudonocardiales</taxon>
        <taxon>Pseudonocardiaceae</taxon>
        <taxon>Actinokineospora</taxon>
    </lineage>
</organism>
<dbReference type="SUPFAM" id="SSF46689">
    <property type="entry name" value="Homeodomain-like"/>
    <property type="match status" value="1"/>
</dbReference>
<dbReference type="PANTHER" id="PTHR30055">
    <property type="entry name" value="HTH-TYPE TRANSCRIPTIONAL REGULATOR RUTR"/>
    <property type="match status" value="1"/>
</dbReference>
<dbReference type="InterPro" id="IPR041490">
    <property type="entry name" value="KstR2_TetR_C"/>
</dbReference>
<dbReference type="EMBL" id="JBHSKF010000006">
    <property type="protein sequence ID" value="MFC5288297.1"/>
    <property type="molecule type" value="Genomic_DNA"/>
</dbReference>
<dbReference type="PRINTS" id="PR00455">
    <property type="entry name" value="HTHTETR"/>
</dbReference>
<dbReference type="Gene3D" id="1.10.10.60">
    <property type="entry name" value="Homeodomain-like"/>
    <property type="match status" value="1"/>
</dbReference>
<dbReference type="Gene3D" id="1.10.357.10">
    <property type="entry name" value="Tetracycline Repressor, domain 2"/>
    <property type="match status" value="1"/>
</dbReference>
<dbReference type="InterPro" id="IPR036271">
    <property type="entry name" value="Tet_transcr_reg_TetR-rel_C_sf"/>
</dbReference>